<evidence type="ECO:0000259" key="1">
    <source>
        <dbReference type="Pfam" id="PF19802"/>
    </source>
</evidence>
<protein>
    <recommendedName>
        <fullName evidence="1">DUF6285 domain-containing protein</fullName>
    </recommendedName>
</protein>
<dbReference type="RefSeq" id="WP_147850419.1">
    <property type="nucleotide sequence ID" value="NZ_VDUZ01000039.1"/>
</dbReference>
<sequence length="121" mass="13527">MSQDRPDIDDILSSVQHFLGGHGEGQPGEQRFHAQVAAYLLGICRRELQHGAALEAAERQRLAAFLGVEDGVAALNRRLSADIRAGRLDDRWSEAFEVVLAHVIDKVTVVRPERLEPDHRR</sequence>
<evidence type="ECO:0000313" key="3">
    <source>
        <dbReference type="Proteomes" id="UP000321638"/>
    </source>
</evidence>
<dbReference type="InterPro" id="IPR046252">
    <property type="entry name" value="DUF6285"/>
</dbReference>
<dbReference type="Pfam" id="PF19802">
    <property type="entry name" value="DUF6285"/>
    <property type="match status" value="1"/>
</dbReference>
<dbReference type="Proteomes" id="UP000321638">
    <property type="component" value="Unassembled WGS sequence"/>
</dbReference>
<proteinExistence type="predicted"/>
<gene>
    <name evidence="2" type="ORF">FHP25_28645</name>
</gene>
<keyword evidence="3" id="KW-1185">Reference proteome</keyword>
<reference evidence="2 3" key="1">
    <citation type="submission" date="2019-06" db="EMBL/GenBank/DDBJ databases">
        <title>New taxonomy in bacterial strain CC-CFT640, isolated from vineyard.</title>
        <authorList>
            <person name="Lin S.-Y."/>
            <person name="Tsai C.-F."/>
            <person name="Young C.-C."/>
        </authorList>
    </citation>
    <scope>NUCLEOTIDE SEQUENCE [LARGE SCALE GENOMIC DNA]</scope>
    <source>
        <strain evidence="2 3">CC-CFT640</strain>
    </source>
</reference>
<dbReference type="AlphaFoldDB" id="A0A5C8PDJ9"/>
<dbReference type="OrthoDB" id="8854461at2"/>
<organism evidence="2 3">
    <name type="scientific">Vineibacter terrae</name>
    <dbReference type="NCBI Taxonomy" id="2586908"/>
    <lineage>
        <taxon>Bacteria</taxon>
        <taxon>Pseudomonadati</taxon>
        <taxon>Pseudomonadota</taxon>
        <taxon>Alphaproteobacteria</taxon>
        <taxon>Hyphomicrobiales</taxon>
        <taxon>Vineibacter</taxon>
    </lineage>
</organism>
<feature type="domain" description="DUF6285" evidence="1">
    <location>
        <begin position="27"/>
        <end position="112"/>
    </location>
</feature>
<evidence type="ECO:0000313" key="2">
    <source>
        <dbReference type="EMBL" id="TXL71836.1"/>
    </source>
</evidence>
<comment type="caution">
    <text evidence="2">The sequence shown here is derived from an EMBL/GenBank/DDBJ whole genome shotgun (WGS) entry which is preliminary data.</text>
</comment>
<name>A0A5C8PDJ9_9HYPH</name>
<dbReference type="EMBL" id="VDUZ01000039">
    <property type="protein sequence ID" value="TXL71836.1"/>
    <property type="molecule type" value="Genomic_DNA"/>
</dbReference>
<accession>A0A5C8PDJ9</accession>